<proteinExistence type="predicted"/>
<accession>A0A699S8A6</accession>
<dbReference type="AlphaFoldDB" id="A0A699S8A6"/>
<sequence length="78" mass="8353">MVFSSKLFANMRLTFAGNPMPLLPTMLLQAAVGGGAEVAAQDVPHLVPAPDQSTPQLTTPYRPPSPDPSTLFGWPRSY</sequence>
<organism evidence="2">
    <name type="scientific">Tanacetum cinerariifolium</name>
    <name type="common">Dalmatian daisy</name>
    <name type="synonym">Chrysanthemum cinerariifolium</name>
    <dbReference type="NCBI Taxonomy" id="118510"/>
    <lineage>
        <taxon>Eukaryota</taxon>
        <taxon>Viridiplantae</taxon>
        <taxon>Streptophyta</taxon>
        <taxon>Embryophyta</taxon>
        <taxon>Tracheophyta</taxon>
        <taxon>Spermatophyta</taxon>
        <taxon>Magnoliopsida</taxon>
        <taxon>eudicotyledons</taxon>
        <taxon>Gunneridae</taxon>
        <taxon>Pentapetalae</taxon>
        <taxon>asterids</taxon>
        <taxon>campanulids</taxon>
        <taxon>Asterales</taxon>
        <taxon>Asteraceae</taxon>
        <taxon>Asteroideae</taxon>
        <taxon>Anthemideae</taxon>
        <taxon>Anthemidinae</taxon>
        <taxon>Tanacetum</taxon>
    </lineage>
</organism>
<reference evidence="2" key="1">
    <citation type="journal article" date="2019" name="Sci. Rep.">
        <title>Draft genome of Tanacetum cinerariifolium, the natural source of mosquito coil.</title>
        <authorList>
            <person name="Yamashiro T."/>
            <person name="Shiraishi A."/>
            <person name="Satake H."/>
            <person name="Nakayama K."/>
        </authorList>
    </citation>
    <scope>NUCLEOTIDE SEQUENCE</scope>
</reference>
<evidence type="ECO:0000256" key="1">
    <source>
        <dbReference type="SAM" id="MobiDB-lite"/>
    </source>
</evidence>
<protein>
    <submittedName>
        <fullName evidence="2">Uncharacterized protein</fullName>
    </submittedName>
</protein>
<dbReference type="EMBL" id="BKCJ011145116">
    <property type="protein sequence ID" value="GFC93746.1"/>
    <property type="molecule type" value="Genomic_DNA"/>
</dbReference>
<gene>
    <name evidence="2" type="ORF">Tci_865716</name>
</gene>
<name>A0A699S8A6_TANCI</name>
<evidence type="ECO:0000313" key="2">
    <source>
        <dbReference type="EMBL" id="GFC93746.1"/>
    </source>
</evidence>
<comment type="caution">
    <text evidence="2">The sequence shown here is derived from an EMBL/GenBank/DDBJ whole genome shotgun (WGS) entry which is preliminary data.</text>
</comment>
<feature type="region of interest" description="Disordered" evidence="1">
    <location>
        <begin position="46"/>
        <end position="78"/>
    </location>
</feature>